<protein>
    <recommendedName>
        <fullName evidence="3">NADP-dependent oxidoreductase domain-containing protein</fullName>
    </recommendedName>
</protein>
<dbReference type="SUPFAM" id="SSF51430">
    <property type="entry name" value="NAD(P)-linked oxidoreductase"/>
    <property type="match status" value="1"/>
</dbReference>
<dbReference type="Proteomes" id="UP001530315">
    <property type="component" value="Unassembled WGS sequence"/>
</dbReference>
<name>A0ABD3Q0K0_9STRA</name>
<dbReference type="PANTHER" id="PTHR43625">
    <property type="entry name" value="AFLATOXIN B1 ALDEHYDE REDUCTASE"/>
    <property type="match status" value="1"/>
</dbReference>
<dbReference type="PANTHER" id="PTHR43625:SF5">
    <property type="entry name" value="PYRIDOXAL REDUCTASE, CHLOROPLASTIC"/>
    <property type="match status" value="1"/>
</dbReference>
<comment type="caution">
    <text evidence="4">The sequence shown here is derived from an EMBL/GenBank/DDBJ whole genome shotgun (WGS) entry which is preliminary data.</text>
</comment>
<dbReference type="AlphaFoldDB" id="A0ABD3Q0K0"/>
<evidence type="ECO:0000256" key="2">
    <source>
        <dbReference type="SAM" id="MobiDB-lite"/>
    </source>
</evidence>
<gene>
    <name evidence="4" type="ORF">ACHAW5_002842</name>
</gene>
<evidence type="ECO:0000313" key="4">
    <source>
        <dbReference type="EMBL" id="KAL3793562.1"/>
    </source>
</evidence>
<evidence type="ECO:0000256" key="1">
    <source>
        <dbReference type="ARBA" id="ARBA00023002"/>
    </source>
</evidence>
<dbReference type="EMBL" id="JALLAZ020000508">
    <property type="protein sequence ID" value="KAL3793562.1"/>
    <property type="molecule type" value="Genomic_DNA"/>
</dbReference>
<dbReference type="InterPro" id="IPR050791">
    <property type="entry name" value="Aldo-Keto_reductase"/>
</dbReference>
<proteinExistence type="predicted"/>
<organism evidence="4 5">
    <name type="scientific">Stephanodiscus triporus</name>
    <dbReference type="NCBI Taxonomy" id="2934178"/>
    <lineage>
        <taxon>Eukaryota</taxon>
        <taxon>Sar</taxon>
        <taxon>Stramenopiles</taxon>
        <taxon>Ochrophyta</taxon>
        <taxon>Bacillariophyta</taxon>
        <taxon>Coscinodiscophyceae</taxon>
        <taxon>Thalassiosirophycidae</taxon>
        <taxon>Stephanodiscales</taxon>
        <taxon>Stephanodiscaceae</taxon>
        <taxon>Stephanodiscus</taxon>
    </lineage>
</organism>
<feature type="region of interest" description="Disordered" evidence="2">
    <location>
        <begin position="181"/>
        <end position="220"/>
    </location>
</feature>
<evidence type="ECO:0000313" key="5">
    <source>
        <dbReference type="Proteomes" id="UP001530315"/>
    </source>
</evidence>
<keyword evidence="5" id="KW-1185">Reference proteome</keyword>
<accession>A0ABD3Q0K0</accession>
<sequence>MTMPPISISISIGIGISISGRRDGSRRPSSASRTTTTIAAVLVAAVLVLAGVDGGVAALVHPSSSSSSSSLSSSSCRRRRCASSSSSISIVGLRLGPLDDLSEYGKEKEKSELDTLVSKREAIKRARIANTKPDDDVPRMDDMSDEEIRAMLLAKEEEARGKRGGGDDDIIFAMPDFKIKRSSSSNAGRGLSSGSYGGDVVSSSSAVPDGSDDAASPEDAESAGMFVDWTADHDDENEFHVPNRIGFTVVDWGDVRKGYVDGKLKKKDRAAGRFNKSDLKKAYEKLQRNGISLVETSESYSPLADALLNEFHSGCNYGENDSGPLMASTFPNPWKHAFKTRALLPRRGASAIVSAAEGACERLGMSSMGLYQIENPRPFYPGGGTSALADGMLDVISDDHARYVGCVNFLDVRKLAKLQKRLRAGGEFVATNRFDFSLTNRANAGLIAACKKIGITPLCTNVLDGGLATGRYTSTNPTGGEVSRGEGDLGPYPVRKLEKLDVLFRAQDGLREKVNRRIGDMLMKFNDAPGGGGGQVPRINRDVTTTQIAINYVRAKGAVPLVSVTNVRMANELLGCLGWELSEEEVDELDKACKSCGV</sequence>
<dbReference type="InterPro" id="IPR036812">
    <property type="entry name" value="NAD(P)_OxRdtase_dom_sf"/>
</dbReference>
<dbReference type="Gene3D" id="3.20.20.100">
    <property type="entry name" value="NADP-dependent oxidoreductase domain"/>
    <property type="match status" value="1"/>
</dbReference>
<evidence type="ECO:0000259" key="3">
    <source>
        <dbReference type="Pfam" id="PF00248"/>
    </source>
</evidence>
<keyword evidence="1" id="KW-0560">Oxidoreductase</keyword>
<feature type="compositionally biased region" description="Acidic residues" evidence="2">
    <location>
        <begin position="210"/>
        <end position="220"/>
    </location>
</feature>
<feature type="domain" description="NADP-dependent oxidoreductase" evidence="3">
    <location>
        <begin position="271"/>
        <end position="480"/>
    </location>
</feature>
<feature type="compositionally biased region" description="Low complexity" evidence="2">
    <location>
        <begin position="182"/>
        <end position="209"/>
    </location>
</feature>
<dbReference type="InterPro" id="IPR023210">
    <property type="entry name" value="NADP_OxRdtase_dom"/>
</dbReference>
<dbReference type="Pfam" id="PF00248">
    <property type="entry name" value="Aldo_ket_red"/>
    <property type="match status" value="1"/>
</dbReference>
<reference evidence="4 5" key="1">
    <citation type="submission" date="2024-10" db="EMBL/GenBank/DDBJ databases">
        <title>Updated reference genomes for cyclostephanoid diatoms.</title>
        <authorList>
            <person name="Roberts W.R."/>
            <person name="Alverson A.J."/>
        </authorList>
    </citation>
    <scope>NUCLEOTIDE SEQUENCE [LARGE SCALE GENOMIC DNA]</scope>
    <source>
        <strain evidence="4 5">AJA276-08</strain>
    </source>
</reference>
<dbReference type="GO" id="GO:0016491">
    <property type="term" value="F:oxidoreductase activity"/>
    <property type="evidence" value="ECO:0007669"/>
    <property type="project" value="UniProtKB-KW"/>
</dbReference>